<proteinExistence type="predicted"/>
<dbReference type="RefSeq" id="WP_209362679.1">
    <property type="nucleotide sequence ID" value="NZ_JAGISH010000011.1"/>
</dbReference>
<dbReference type="AlphaFoldDB" id="A0A940S4Y7"/>
<sequence length="253" mass="28095">MLPSTSDTAVSVNGLFVLARDLQRFLGRYSINLIFWTHDETYKVSLRGSGTPIFYRDEYFVICTQHQISGVNPEDISLLTEDGAFAVTSSGYTVPPKCAAGMQQDLEDIIAFNFSDACRDHEALKRRFFKFTEIPATVRNDQVVAILNYGYPFGEQKYDIDENNHIGLCLRATTLLPASQPSDETLIHLKPITDFGFLPDGLSGGPNFVVQESEGARRAYFAGTTVRAGRSDAYIVKSGFIKEVLDAAIDLRL</sequence>
<accession>A0A940S4Y7</accession>
<comment type="caution">
    <text evidence="1">The sequence shown here is derived from an EMBL/GenBank/DDBJ whole genome shotgun (WGS) entry which is preliminary data.</text>
</comment>
<name>A0A940S4Y7_9RHOB</name>
<dbReference type="Proteomes" id="UP000675940">
    <property type="component" value="Unassembled WGS sequence"/>
</dbReference>
<protein>
    <submittedName>
        <fullName evidence="1">Uncharacterized protein</fullName>
    </submittedName>
</protein>
<reference evidence="1" key="1">
    <citation type="submission" date="2021-03" db="EMBL/GenBank/DDBJ databases">
        <title>Sagittula salina sp. nov. strain M10.9X isolated from the marine waste.</title>
        <authorList>
            <person name="Satari L."/>
            <person name="Molina-Menor E."/>
            <person name="Vidal-Verdu A."/>
            <person name="Pascual J."/>
            <person name="Pereto J."/>
            <person name="Porcar M."/>
        </authorList>
    </citation>
    <scope>NUCLEOTIDE SEQUENCE</scope>
    <source>
        <strain evidence="1">M10.9X</strain>
    </source>
</reference>
<gene>
    <name evidence="1" type="ORF">J5474_18155</name>
</gene>
<dbReference type="EMBL" id="JAGISH010000011">
    <property type="protein sequence ID" value="MBP0484400.1"/>
    <property type="molecule type" value="Genomic_DNA"/>
</dbReference>
<evidence type="ECO:0000313" key="2">
    <source>
        <dbReference type="Proteomes" id="UP000675940"/>
    </source>
</evidence>
<organism evidence="1 2">
    <name type="scientific">Sagittula salina</name>
    <dbReference type="NCBI Taxonomy" id="2820268"/>
    <lineage>
        <taxon>Bacteria</taxon>
        <taxon>Pseudomonadati</taxon>
        <taxon>Pseudomonadota</taxon>
        <taxon>Alphaproteobacteria</taxon>
        <taxon>Rhodobacterales</taxon>
        <taxon>Roseobacteraceae</taxon>
        <taxon>Sagittula</taxon>
    </lineage>
</organism>
<evidence type="ECO:0000313" key="1">
    <source>
        <dbReference type="EMBL" id="MBP0484400.1"/>
    </source>
</evidence>
<keyword evidence="2" id="KW-1185">Reference proteome</keyword>